<dbReference type="Proteomes" id="UP001172680">
    <property type="component" value="Unassembled WGS sequence"/>
</dbReference>
<protein>
    <submittedName>
        <fullName evidence="1">Vacuolar fusion protein mon1</fullName>
    </submittedName>
</protein>
<organism evidence="1 2">
    <name type="scientific">Coniosporium tulheliwenetii</name>
    <dbReference type="NCBI Taxonomy" id="3383036"/>
    <lineage>
        <taxon>Eukaryota</taxon>
        <taxon>Fungi</taxon>
        <taxon>Dikarya</taxon>
        <taxon>Ascomycota</taxon>
        <taxon>Pezizomycotina</taxon>
        <taxon>Dothideomycetes</taxon>
        <taxon>Dothideomycetes incertae sedis</taxon>
        <taxon>Coniosporium</taxon>
    </lineage>
</organism>
<proteinExistence type="predicted"/>
<name>A0ACC2ZIE0_9PEZI</name>
<evidence type="ECO:0000313" key="1">
    <source>
        <dbReference type="EMBL" id="KAJ9647303.1"/>
    </source>
</evidence>
<reference evidence="1" key="1">
    <citation type="submission" date="2022-10" db="EMBL/GenBank/DDBJ databases">
        <title>Culturing micro-colonial fungi from biological soil crusts in the Mojave desert and describing Neophaeococcomyces mojavensis, and introducing the new genera and species Taxawa tesnikishii.</title>
        <authorList>
            <person name="Kurbessoian T."/>
            <person name="Stajich J.E."/>
        </authorList>
    </citation>
    <scope>NUCLEOTIDE SEQUENCE</scope>
    <source>
        <strain evidence="1">JES_115</strain>
    </source>
</reference>
<evidence type="ECO:0000313" key="2">
    <source>
        <dbReference type="Proteomes" id="UP001172680"/>
    </source>
</evidence>
<sequence length="447" mass="48910">MADDNTNEVEAKHKSDLSPSDANIKPQDVNNMDEDRNKNTLAVYVQDTTSGSASPNINPVSREGTPPPLPPRPRHQLLEERPTSSGTLKLPKSGGRPSLQSKATTALSQQDIQSFYNGGKEVHSKPASRQLSFTNFGFGISRSGSDADDSASVKSFAPTLEAGADVESLLGEALQDQETPAWKAMGFRPDGLHSEETLFAEDPYFERAFKHEFDEVDEMKPDGSNEAIVMNQWRSKLKHFMILSSAGKPIYSRHGDDQLITNYIGIVQTLISFYQGAKNELKGFTAGDVRFVIMSKGPLNLVAISRLGESDGQLRNQLEALTRSPNLLYGLIVAGGRLVSVVRPKKHSLHPGDLHLIFNMLFEAGSVKAGGGENWIPLCLPGFNNTGFLYMYVSFLSLTQSSEPLNDRPASSAGDEDEVAILLISAEKEGFHEMRQMRDVLVEVATV</sequence>
<comment type="caution">
    <text evidence="1">The sequence shown here is derived from an EMBL/GenBank/DDBJ whole genome shotgun (WGS) entry which is preliminary data.</text>
</comment>
<accession>A0ACC2ZIE0</accession>
<gene>
    <name evidence="1" type="primary">MON1</name>
    <name evidence="1" type="ORF">H2199_002290</name>
</gene>
<dbReference type="EMBL" id="JAPDRP010000005">
    <property type="protein sequence ID" value="KAJ9647303.1"/>
    <property type="molecule type" value="Genomic_DNA"/>
</dbReference>
<keyword evidence="2" id="KW-1185">Reference proteome</keyword>